<accession>A0A382LPJ2</accession>
<evidence type="ECO:0000313" key="1">
    <source>
        <dbReference type="EMBL" id="SVC38629.1"/>
    </source>
</evidence>
<sequence>VAFIKDPKAPYPEGFKPRWREVLERKVAIYRRLPEGLTAELEALIPWFLDKVEWSAY</sequence>
<dbReference type="EMBL" id="UINC01088424">
    <property type="protein sequence ID" value="SVC38629.1"/>
    <property type="molecule type" value="Genomic_DNA"/>
</dbReference>
<protein>
    <submittedName>
        <fullName evidence="1">Uncharacterized protein</fullName>
    </submittedName>
</protein>
<feature type="non-terminal residue" evidence="1">
    <location>
        <position position="1"/>
    </location>
</feature>
<feature type="non-terminal residue" evidence="1">
    <location>
        <position position="57"/>
    </location>
</feature>
<name>A0A382LPJ2_9ZZZZ</name>
<gene>
    <name evidence="1" type="ORF">METZ01_LOCUS291483</name>
</gene>
<organism evidence="1">
    <name type="scientific">marine metagenome</name>
    <dbReference type="NCBI Taxonomy" id="408172"/>
    <lineage>
        <taxon>unclassified sequences</taxon>
        <taxon>metagenomes</taxon>
        <taxon>ecological metagenomes</taxon>
    </lineage>
</organism>
<dbReference type="AlphaFoldDB" id="A0A382LPJ2"/>
<reference evidence="1" key="1">
    <citation type="submission" date="2018-05" db="EMBL/GenBank/DDBJ databases">
        <authorList>
            <person name="Lanie J.A."/>
            <person name="Ng W.-L."/>
            <person name="Kazmierczak K.M."/>
            <person name="Andrzejewski T.M."/>
            <person name="Davidsen T.M."/>
            <person name="Wayne K.J."/>
            <person name="Tettelin H."/>
            <person name="Glass J.I."/>
            <person name="Rusch D."/>
            <person name="Podicherti R."/>
            <person name="Tsui H.-C.T."/>
            <person name="Winkler M.E."/>
        </authorList>
    </citation>
    <scope>NUCLEOTIDE SEQUENCE</scope>
</reference>
<proteinExistence type="predicted"/>